<gene>
    <name evidence="3" type="ORF">DesU5LDRAFT_1673</name>
</gene>
<dbReference type="EMBL" id="JH600068">
    <property type="protein sequence ID" value="EIG53353.1"/>
    <property type="molecule type" value="Genomic_DNA"/>
</dbReference>
<proteinExistence type="predicted"/>
<reference evidence="3" key="1">
    <citation type="submission" date="2011-11" db="EMBL/GenBank/DDBJ databases">
        <title>Improved High-Quality Draft sequence of Desulfovibrio sp. U5L.</title>
        <authorList>
            <consortium name="US DOE Joint Genome Institute"/>
            <person name="Lucas S."/>
            <person name="Han J."/>
            <person name="Lapidus A."/>
            <person name="Cheng J.-F."/>
            <person name="Goodwin L."/>
            <person name="Pitluck S."/>
            <person name="Peters L."/>
            <person name="Ovchinnikova G."/>
            <person name="Held B."/>
            <person name="Detter J.C."/>
            <person name="Han C."/>
            <person name="Tapia R."/>
            <person name="Land M."/>
            <person name="Hauser L."/>
            <person name="Kyrpides N."/>
            <person name="Ivanova N."/>
            <person name="Pagani I."/>
            <person name="Gabster J."/>
            <person name="Walker C."/>
            <person name="Stolyar S."/>
            <person name="Stahl D."/>
            <person name="Arkin A."/>
            <person name="Dehal P."/>
            <person name="Hazen T."/>
            <person name="Woyke T."/>
        </authorList>
    </citation>
    <scope>NUCLEOTIDE SEQUENCE [LARGE SCALE GENOMIC DNA]</scope>
    <source>
        <strain evidence="3">U5L</strain>
    </source>
</reference>
<dbReference type="STRING" id="596152.DesU5LDRAFT_1673"/>
<protein>
    <submittedName>
        <fullName evidence="3">Uncharacterized protein</fullName>
    </submittedName>
</protein>
<feature type="signal peptide" evidence="2">
    <location>
        <begin position="1"/>
        <end position="20"/>
    </location>
</feature>
<dbReference type="AlphaFoldDB" id="I2Q0P7"/>
<evidence type="ECO:0000256" key="1">
    <source>
        <dbReference type="SAM" id="MobiDB-lite"/>
    </source>
</evidence>
<dbReference type="eggNOG" id="ENOG503184D">
    <property type="taxonomic scope" value="Bacteria"/>
</dbReference>
<dbReference type="PROSITE" id="PS51257">
    <property type="entry name" value="PROKAR_LIPOPROTEIN"/>
    <property type="match status" value="1"/>
</dbReference>
<sequence>MRRLALGLVCLLGLALPFGAGCVKKATPPPMPQAENPVPGPGASAQEVERYQLEEEKRSLTDKYGENIGRIQQINARLIQLNIEINRQANPHY</sequence>
<name>I2Q0P7_9BACT</name>
<dbReference type="HOGENOM" id="CLU_2394944_0_0_7"/>
<feature type="region of interest" description="Disordered" evidence="1">
    <location>
        <begin position="26"/>
        <end position="46"/>
    </location>
</feature>
<evidence type="ECO:0000313" key="3">
    <source>
        <dbReference type="EMBL" id="EIG53353.1"/>
    </source>
</evidence>
<evidence type="ECO:0000256" key="2">
    <source>
        <dbReference type="SAM" id="SignalP"/>
    </source>
</evidence>
<keyword evidence="2" id="KW-0732">Signal</keyword>
<accession>I2Q0P7</accession>
<dbReference type="OrthoDB" id="5459551at2"/>
<feature type="chain" id="PRO_5003662968" evidence="2">
    <location>
        <begin position="21"/>
        <end position="93"/>
    </location>
</feature>
<organism evidence="3">
    <name type="scientific">Desulfovibrio sp. U5L</name>
    <dbReference type="NCBI Taxonomy" id="596152"/>
    <lineage>
        <taxon>Bacteria</taxon>
        <taxon>Pseudomonadati</taxon>
        <taxon>Thermodesulfobacteriota</taxon>
        <taxon>Desulfovibrionia</taxon>
        <taxon>Desulfovibrionales</taxon>
        <taxon>Desulfovibrionaceae</taxon>
        <taxon>Desulfovibrio</taxon>
    </lineage>
</organism>